<dbReference type="STRING" id="1661398.A0A482VRE2"/>
<dbReference type="InterPro" id="IPR050839">
    <property type="entry name" value="Rho-assoc_Ser/Thr_Kinase"/>
</dbReference>
<dbReference type="PROSITE" id="PS50219">
    <property type="entry name" value="CNH"/>
    <property type="match status" value="1"/>
</dbReference>
<gene>
    <name evidence="5" type="ORF">BDFB_009841</name>
</gene>
<dbReference type="PANTHER" id="PTHR22988:SF71">
    <property type="entry name" value="CITRON RHO-INTERACTING KINASE"/>
    <property type="match status" value="1"/>
</dbReference>
<evidence type="ECO:0000256" key="2">
    <source>
        <dbReference type="ARBA" id="ARBA00047899"/>
    </source>
</evidence>
<dbReference type="AlphaFoldDB" id="A0A482VRE2"/>
<evidence type="ECO:0000313" key="6">
    <source>
        <dbReference type="Proteomes" id="UP000292052"/>
    </source>
</evidence>
<dbReference type="Proteomes" id="UP000292052">
    <property type="component" value="Unassembled WGS sequence"/>
</dbReference>
<name>A0A482VRE2_ASBVE</name>
<comment type="caution">
    <text evidence="5">The sequence shown here is derived from an EMBL/GenBank/DDBJ whole genome shotgun (WGS) entry which is preliminary data.</text>
</comment>
<dbReference type="PANTHER" id="PTHR22988">
    <property type="entry name" value="MYOTONIC DYSTROPHY S/T KINASE-RELATED"/>
    <property type="match status" value="1"/>
</dbReference>
<organism evidence="5 6">
    <name type="scientific">Asbolus verrucosus</name>
    <name type="common">Desert ironclad beetle</name>
    <dbReference type="NCBI Taxonomy" id="1661398"/>
    <lineage>
        <taxon>Eukaryota</taxon>
        <taxon>Metazoa</taxon>
        <taxon>Ecdysozoa</taxon>
        <taxon>Arthropoda</taxon>
        <taxon>Hexapoda</taxon>
        <taxon>Insecta</taxon>
        <taxon>Pterygota</taxon>
        <taxon>Neoptera</taxon>
        <taxon>Endopterygota</taxon>
        <taxon>Coleoptera</taxon>
        <taxon>Polyphaga</taxon>
        <taxon>Cucujiformia</taxon>
        <taxon>Tenebrionidae</taxon>
        <taxon>Pimeliinae</taxon>
        <taxon>Asbolus</taxon>
    </lineage>
</organism>
<accession>A0A482VRE2</accession>
<dbReference type="OrthoDB" id="5919042at2759"/>
<dbReference type="SMART" id="SM00036">
    <property type="entry name" value="CNH"/>
    <property type="match status" value="1"/>
</dbReference>
<dbReference type="GO" id="GO:0000281">
    <property type="term" value="P:mitotic cytokinesis"/>
    <property type="evidence" value="ECO:0007669"/>
    <property type="project" value="TreeGrafter"/>
</dbReference>
<feature type="domain" description="CNH" evidence="4">
    <location>
        <begin position="23"/>
        <end position="315"/>
    </location>
</feature>
<protein>
    <submittedName>
        <fullName evidence="5">CNH domain containing protein</fullName>
    </submittedName>
</protein>
<dbReference type="GO" id="GO:0031032">
    <property type="term" value="P:actomyosin structure organization"/>
    <property type="evidence" value="ECO:0007669"/>
    <property type="project" value="TreeGrafter"/>
</dbReference>
<dbReference type="Pfam" id="PF00780">
    <property type="entry name" value="CNH"/>
    <property type="match status" value="1"/>
</dbReference>
<evidence type="ECO:0000259" key="4">
    <source>
        <dbReference type="PROSITE" id="PS50219"/>
    </source>
</evidence>
<feature type="non-terminal residue" evidence="5">
    <location>
        <position position="1"/>
    </location>
</feature>
<dbReference type="GO" id="GO:0004674">
    <property type="term" value="F:protein serine/threonine kinase activity"/>
    <property type="evidence" value="ECO:0007669"/>
    <property type="project" value="UniProtKB-EC"/>
</dbReference>
<keyword evidence="6" id="KW-1185">Reference proteome</keyword>
<dbReference type="GO" id="GO:0005737">
    <property type="term" value="C:cytoplasm"/>
    <property type="evidence" value="ECO:0007669"/>
    <property type="project" value="TreeGrafter"/>
</dbReference>
<evidence type="ECO:0000313" key="5">
    <source>
        <dbReference type="EMBL" id="RZC34857.1"/>
    </source>
</evidence>
<comment type="catalytic activity">
    <reaction evidence="2">
        <text>L-threonyl-[protein] + ATP = O-phospho-L-threonyl-[protein] + ADP + H(+)</text>
        <dbReference type="Rhea" id="RHEA:46608"/>
        <dbReference type="Rhea" id="RHEA-COMP:11060"/>
        <dbReference type="Rhea" id="RHEA-COMP:11605"/>
        <dbReference type="ChEBI" id="CHEBI:15378"/>
        <dbReference type="ChEBI" id="CHEBI:30013"/>
        <dbReference type="ChEBI" id="CHEBI:30616"/>
        <dbReference type="ChEBI" id="CHEBI:61977"/>
        <dbReference type="ChEBI" id="CHEBI:456216"/>
        <dbReference type="EC" id="2.7.11.1"/>
    </reaction>
</comment>
<dbReference type="InterPro" id="IPR001180">
    <property type="entry name" value="CNH_dom"/>
</dbReference>
<dbReference type="EMBL" id="QDEB01076140">
    <property type="protein sequence ID" value="RZC34857.1"/>
    <property type="molecule type" value="Genomic_DNA"/>
</dbReference>
<keyword evidence="1" id="KW-0597">Phosphoprotein</keyword>
<dbReference type="GO" id="GO:0015629">
    <property type="term" value="C:actin cytoskeleton"/>
    <property type="evidence" value="ECO:0007669"/>
    <property type="project" value="TreeGrafter"/>
</dbReference>
<sequence>LQTLFIEDLDRYNVDSILTVPQDVYVNCLLDVTKNIKVLGTDQGIYSFYNECLLHIEGLTEIYRICVLPELSVVVMIAGKNSVLVYCDLNHLVNLTQCAPCSKPVLKHKNIAVKNLDGFHFLQASSVAHHHTLCAATSKQVVIIKYDLDSDDFAPLRIMDTAEPVGCALFTEHTLIVGADKFFEIDLSKFTAEEFLDSSDVRLKHAVKFHKMRSFPLAILQIFNNPKEYLLCFNECPVFVDEYGRSSRTTEIKSSHLPLGFQFIRPYLYVIQFSGVEIFKLNENVLRSENSCEQIPSVSVEFTKVRYLGHNKRGIYIFHDGKVKFLEGKKLVFSDDCSSVSQFTDGDESDRFSFTSSIVQSLDGNSSDVENSSVEDVSAKKVQFSQTNFCT</sequence>
<comment type="catalytic activity">
    <reaction evidence="3">
        <text>L-seryl-[protein] + ATP = O-phospho-L-seryl-[protein] + ADP + H(+)</text>
        <dbReference type="Rhea" id="RHEA:17989"/>
        <dbReference type="Rhea" id="RHEA-COMP:9863"/>
        <dbReference type="Rhea" id="RHEA-COMP:11604"/>
        <dbReference type="ChEBI" id="CHEBI:15378"/>
        <dbReference type="ChEBI" id="CHEBI:29999"/>
        <dbReference type="ChEBI" id="CHEBI:30616"/>
        <dbReference type="ChEBI" id="CHEBI:83421"/>
        <dbReference type="ChEBI" id="CHEBI:456216"/>
        <dbReference type="EC" id="2.7.11.1"/>
    </reaction>
</comment>
<reference evidence="5 6" key="1">
    <citation type="submission" date="2017-03" db="EMBL/GenBank/DDBJ databases">
        <title>Genome of the blue death feigning beetle - Asbolus verrucosus.</title>
        <authorList>
            <person name="Rider S.D."/>
        </authorList>
    </citation>
    <scope>NUCLEOTIDE SEQUENCE [LARGE SCALE GENOMIC DNA]</scope>
    <source>
        <strain evidence="5">Butters</strain>
        <tissue evidence="5">Head and leg muscle</tissue>
    </source>
</reference>
<evidence type="ECO:0000256" key="1">
    <source>
        <dbReference type="ARBA" id="ARBA00022553"/>
    </source>
</evidence>
<proteinExistence type="predicted"/>
<evidence type="ECO:0000256" key="3">
    <source>
        <dbReference type="ARBA" id="ARBA00048679"/>
    </source>
</evidence>